<organism evidence="14 15">
    <name type="scientific">Lactuca saligna</name>
    <name type="common">Willowleaf lettuce</name>
    <dbReference type="NCBI Taxonomy" id="75948"/>
    <lineage>
        <taxon>Eukaryota</taxon>
        <taxon>Viridiplantae</taxon>
        <taxon>Streptophyta</taxon>
        <taxon>Embryophyta</taxon>
        <taxon>Tracheophyta</taxon>
        <taxon>Spermatophyta</taxon>
        <taxon>Magnoliopsida</taxon>
        <taxon>eudicotyledons</taxon>
        <taxon>Gunneridae</taxon>
        <taxon>Pentapetalae</taxon>
        <taxon>asterids</taxon>
        <taxon>campanulids</taxon>
        <taxon>Asterales</taxon>
        <taxon>Asteraceae</taxon>
        <taxon>Cichorioideae</taxon>
        <taxon>Cichorieae</taxon>
        <taxon>Lactucinae</taxon>
        <taxon>Lactuca</taxon>
    </lineage>
</organism>
<keyword evidence="10" id="KW-0406">Ion transport</keyword>
<dbReference type="GO" id="GO:0034426">
    <property type="term" value="C:etioplast membrane"/>
    <property type="evidence" value="ECO:0007669"/>
    <property type="project" value="UniProtKB-SubCell"/>
</dbReference>
<evidence type="ECO:0000256" key="11">
    <source>
        <dbReference type="ARBA" id="ARBA00023114"/>
    </source>
</evidence>
<dbReference type="GO" id="GO:0015288">
    <property type="term" value="F:porin activity"/>
    <property type="evidence" value="ECO:0007669"/>
    <property type="project" value="UniProtKB-KW"/>
</dbReference>
<sequence>MDTSLRYGGESRALRIATNKNPPTVKYAGDVSALKIHAKQKLQIDSNTLLQLSGELDTGTGLPTFLCALVRHSYPTLSASLGAGLHYDKNENLHCTLRGKKAYPVSFNRDVNFVLKGRCNIDQELTQPTPQGALELVWNMLDFQKDQDVRLKLGLEIVDKIPYVQVRENNWTFNVDINGRWNTADIWSISSVAEACRCGPQIADILISKKQTTPKTFSGVEEKYQ</sequence>
<evidence type="ECO:0000256" key="8">
    <source>
        <dbReference type="ARBA" id="ARBA00022692"/>
    </source>
</evidence>
<name>A0AA35VV13_LACSI</name>
<dbReference type="EMBL" id="OX465078">
    <property type="protein sequence ID" value="CAI9270292.1"/>
    <property type="molecule type" value="Genomic_DNA"/>
</dbReference>
<dbReference type="AlphaFoldDB" id="A0AA35VV13"/>
<evidence type="ECO:0000256" key="6">
    <source>
        <dbReference type="ARBA" id="ARBA00022528"/>
    </source>
</evidence>
<evidence type="ECO:0000256" key="12">
    <source>
        <dbReference type="ARBA" id="ARBA00023136"/>
    </source>
</evidence>
<evidence type="ECO:0000256" key="3">
    <source>
        <dbReference type="ARBA" id="ARBA00009945"/>
    </source>
</evidence>
<evidence type="ECO:0000313" key="14">
    <source>
        <dbReference type="EMBL" id="CAI9270292.1"/>
    </source>
</evidence>
<keyword evidence="9" id="KW-1002">Plastid outer membrane</keyword>
<evidence type="ECO:0000256" key="10">
    <source>
        <dbReference type="ARBA" id="ARBA00023065"/>
    </source>
</evidence>
<proteinExistence type="inferred from homology"/>
<keyword evidence="5" id="KW-1134">Transmembrane beta strand</keyword>
<dbReference type="InterPro" id="IPR034575">
    <property type="entry name" value="OEP21"/>
</dbReference>
<dbReference type="PANTHER" id="PTHR35993">
    <property type="entry name" value="OUTER ENVELOPE PORE PROTEIN 21B, CHLOROPLASTIC"/>
    <property type="match status" value="1"/>
</dbReference>
<evidence type="ECO:0000256" key="9">
    <source>
        <dbReference type="ARBA" id="ARBA00022805"/>
    </source>
</evidence>
<dbReference type="PANTHER" id="PTHR35993:SF3">
    <property type="entry name" value="OUTER ENVELOPE PORE PROTEIN"/>
    <property type="match status" value="1"/>
</dbReference>
<keyword evidence="12" id="KW-0472">Membrane</keyword>
<dbReference type="Proteomes" id="UP001177003">
    <property type="component" value="Chromosome 2"/>
</dbReference>
<keyword evidence="7" id="KW-0934">Plastid</keyword>
<evidence type="ECO:0000256" key="13">
    <source>
        <dbReference type="ARBA" id="ARBA00024941"/>
    </source>
</evidence>
<dbReference type="GO" id="GO:0044070">
    <property type="term" value="P:regulation of monoatomic anion transport"/>
    <property type="evidence" value="ECO:0007669"/>
    <property type="project" value="InterPro"/>
</dbReference>
<keyword evidence="15" id="KW-1185">Reference proteome</keyword>
<accession>A0AA35VV13</accession>
<evidence type="ECO:0000256" key="1">
    <source>
        <dbReference type="ARBA" id="ARBA00004396"/>
    </source>
</evidence>
<dbReference type="GO" id="GO:0046930">
    <property type="term" value="C:pore complex"/>
    <property type="evidence" value="ECO:0007669"/>
    <property type="project" value="UniProtKB-KW"/>
</dbReference>
<reference evidence="14" key="1">
    <citation type="submission" date="2023-04" db="EMBL/GenBank/DDBJ databases">
        <authorList>
            <person name="Vijverberg K."/>
            <person name="Xiong W."/>
            <person name="Schranz E."/>
        </authorList>
    </citation>
    <scope>NUCLEOTIDE SEQUENCE</scope>
</reference>
<dbReference type="GO" id="GO:0009707">
    <property type="term" value="C:chloroplast outer membrane"/>
    <property type="evidence" value="ECO:0007669"/>
    <property type="project" value="UniProtKB-SubCell"/>
</dbReference>
<evidence type="ECO:0000256" key="7">
    <source>
        <dbReference type="ARBA" id="ARBA00022640"/>
    </source>
</evidence>
<evidence type="ECO:0000313" key="15">
    <source>
        <dbReference type="Proteomes" id="UP001177003"/>
    </source>
</evidence>
<comment type="similarity">
    <text evidence="3">Belongs to the plastid outer envelope porin OEP21 (TC 1.B.29) family.</text>
</comment>
<evidence type="ECO:0000256" key="4">
    <source>
        <dbReference type="ARBA" id="ARBA00022448"/>
    </source>
</evidence>
<protein>
    <submittedName>
        <fullName evidence="14">Uncharacterized protein</fullName>
    </submittedName>
</protein>
<keyword evidence="4" id="KW-0813">Transport</keyword>
<keyword evidence="8" id="KW-0812">Transmembrane</keyword>
<comment type="subcellular location">
    <subcellularLocation>
        <location evidence="1">Plastid</location>
        <location evidence="1">Chloroplast outer membrane</location>
        <topology evidence="1">Multi-pass membrane protein</topology>
    </subcellularLocation>
    <subcellularLocation>
        <location evidence="2">Plastid</location>
        <location evidence="2">Etioplast membrane</location>
        <topology evidence="2">Multi-pass membrane protein</topology>
    </subcellularLocation>
</comment>
<keyword evidence="6" id="KW-0150">Chloroplast</keyword>
<evidence type="ECO:0000256" key="2">
    <source>
        <dbReference type="ARBA" id="ARBA00004441"/>
    </source>
</evidence>
<keyword evidence="11" id="KW-0626">Porin</keyword>
<evidence type="ECO:0000256" key="5">
    <source>
        <dbReference type="ARBA" id="ARBA00022452"/>
    </source>
</evidence>
<gene>
    <name evidence="14" type="ORF">LSALG_LOCUS10615</name>
</gene>
<dbReference type="GO" id="GO:0008308">
    <property type="term" value="F:voltage-gated monoatomic anion channel activity"/>
    <property type="evidence" value="ECO:0007669"/>
    <property type="project" value="InterPro"/>
</dbReference>
<comment type="function">
    <text evidence="13">Voltage-dependent rectifying anion channel that facilitates the translocation between chloroplast and cytoplasm of phosphorylated carbohydrates such as triosephosphate, 3-phosphoglycerate and inorganic phosphate (Pi) depending of ATP to triosephosphate ratio in the plastidial intermembrane space; in high triosephosphate/ATP conditions (e.g. photosynthesis), export of triosphosphate from chloroplast (outward rectifying channels), but in high ATP/triosephosphate conditions (e.g. dark phase), import of phosphosolutes (inward rectifying channels).</text>
</comment>